<feature type="domain" description="Peroxisomal ATPase PEX1 N-terminal C-lobe" evidence="3">
    <location>
        <begin position="11"/>
        <end position="84"/>
    </location>
</feature>
<dbReference type="Gene3D" id="3.10.330.10">
    <property type="match status" value="1"/>
</dbReference>
<proteinExistence type="predicted"/>
<sequence length="263" mass="29406">MDAINTTVCSSLSIVPLSQNDYEILERSSSDVEQVFLQQIRIVRIGMRFPLWISPRVCAAFRVEHISPSSDQATLLIPSTELNILTPTKDRYSPAENSENPIGKKNKISGLFPRFDASLNYLHAPVSFSREQFRVVPNSVAKERMPSTNLCHPCIVYILGDESSHYSVYSITLLDSTLNPQDVQFALTISIPFKSVSNNLTSESIVSVLKQVYDRFAYPGRMEGLVSLGRGFEPSAMHVSLKAHLTTALHALMVCIREIFCHL</sequence>
<keyword evidence="2" id="KW-0067">ATP-binding</keyword>
<evidence type="ECO:0000313" key="5">
    <source>
        <dbReference type="Proteomes" id="UP001196413"/>
    </source>
</evidence>
<gene>
    <name evidence="4" type="ORF">KIN20_021304</name>
</gene>
<dbReference type="GO" id="GO:0005777">
    <property type="term" value="C:peroxisome"/>
    <property type="evidence" value="ECO:0007669"/>
    <property type="project" value="InterPro"/>
</dbReference>
<dbReference type="EMBL" id="JAHQIW010004308">
    <property type="protein sequence ID" value="KAJ1361919.1"/>
    <property type="molecule type" value="Genomic_DNA"/>
</dbReference>
<dbReference type="AlphaFoldDB" id="A0AAD5NAN7"/>
<dbReference type="GO" id="GO:0007031">
    <property type="term" value="P:peroxisome organization"/>
    <property type="evidence" value="ECO:0007669"/>
    <property type="project" value="InterPro"/>
</dbReference>
<accession>A0AAD5NAN7</accession>
<dbReference type="Pfam" id="PF09262">
    <property type="entry name" value="PEX-1N"/>
    <property type="match status" value="1"/>
</dbReference>
<protein>
    <recommendedName>
        <fullName evidence="3">Peroxisomal ATPase PEX1 N-terminal C-lobe domain-containing protein</fullName>
    </recommendedName>
</protein>
<evidence type="ECO:0000259" key="3">
    <source>
        <dbReference type="Pfam" id="PF09262"/>
    </source>
</evidence>
<keyword evidence="1" id="KW-0547">Nucleotide-binding</keyword>
<dbReference type="Proteomes" id="UP001196413">
    <property type="component" value="Unassembled WGS sequence"/>
</dbReference>
<keyword evidence="5" id="KW-1185">Reference proteome</keyword>
<name>A0AAD5NAN7_PARTN</name>
<dbReference type="SUPFAM" id="SSF54585">
    <property type="entry name" value="Cdc48 domain 2-like"/>
    <property type="match status" value="1"/>
</dbReference>
<evidence type="ECO:0000256" key="1">
    <source>
        <dbReference type="ARBA" id="ARBA00022741"/>
    </source>
</evidence>
<dbReference type="GO" id="GO:0005524">
    <property type="term" value="F:ATP binding"/>
    <property type="evidence" value="ECO:0007669"/>
    <property type="project" value="UniProtKB-KW"/>
</dbReference>
<reference evidence="4" key="1">
    <citation type="submission" date="2021-06" db="EMBL/GenBank/DDBJ databases">
        <title>Parelaphostrongylus tenuis whole genome reference sequence.</title>
        <authorList>
            <person name="Garwood T.J."/>
            <person name="Larsen P.A."/>
            <person name="Fountain-Jones N.M."/>
            <person name="Garbe J.R."/>
            <person name="Macchietto M.G."/>
            <person name="Kania S.A."/>
            <person name="Gerhold R.W."/>
            <person name="Richards J.E."/>
            <person name="Wolf T.M."/>
        </authorList>
    </citation>
    <scope>NUCLEOTIDE SEQUENCE</scope>
    <source>
        <strain evidence="4">MNPRO001-30</strain>
        <tissue evidence="4">Meninges</tissue>
    </source>
</reference>
<comment type="caution">
    <text evidence="4">The sequence shown here is derived from an EMBL/GenBank/DDBJ whole genome shotgun (WGS) entry which is preliminary data.</text>
</comment>
<organism evidence="4 5">
    <name type="scientific">Parelaphostrongylus tenuis</name>
    <name type="common">Meningeal worm</name>
    <dbReference type="NCBI Taxonomy" id="148309"/>
    <lineage>
        <taxon>Eukaryota</taxon>
        <taxon>Metazoa</taxon>
        <taxon>Ecdysozoa</taxon>
        <taxon>Nematoda</taxon>
        <taxon>Chromadorea</taxon>
        <taxon>Rhabditida</taxon>
        <taxon>Rhabditina</taxon>
        <taxon>Rhabditomorpha</taxon>
        <taxon>Strongyloidea</taxon>
        <taxon>Metastrongylidae</taxon>
        <taxon>Parelaphostrongylus</taxon>
    </lineage>
</organism>
<dbReference type="InterPro" id="IPR015342">
    <property type="entry name" value="PEX1-N_C-lobe"/>
</dbReference>
<dbReference type="InterPro" id="IPR029067">
    <property type="entry name" value="CDC48_domain_2-like_sf"/>
</dbReference>
<evidence type="ECO:0000256" key="2">
    <source>
        <dbReference type="ARBA" id="ARBA00022840"/>
    </source>
</evidence>
<evidence type="ECO:0000313" key="4">
    <source>
        <dbReference type="EMBL" id="KAJ1361919.1"/>
    </source>
</evidence>